<evidence type="ECO:0000256" key="1">
    <source>
        <dbReference type="ARBA" id="ARBA00001400"/>
    </source>
</evidence>
<dbReference type="SUPFAM" id="SSF52141">
    <property type="entry name" value="Uracil-DNA glycosylase-like"/>
    <property type="match status" value="1"/>
</dbReference>
<dbReference type="InterPro" id="IPR005122">
    <property type="entry name" value="Uracil-DNA_glycosylase-like"/>
</dbReference>
<keyword evidence="13" id="KW-0326">Glycosidase</keyword>
<dbReference type="InterPro" id="IPR002043">
    <property type="entry name" value="UDG_fam1"/>
</dbReference>
<evidence type="ECO:0000313" key="13">
    <source>
        <dbReference type="EMBL" id="QEC55456.1"/>
    </source>
</evidence>
<evidence type="ECO:0000256" key="8">
    <source>
        <dbReference type="ARBA" id="ARBA00023204"/>
    </source>
</evidence>
<evidence type="ECO:0000256" key="6">
    <source>
        <dbReference type="ARBA" id="ARBA00022763"/>
    </source>
</evidence>
<dbReference type="PANTHER" id="PTHR11264:SF0">
    <property type="entry name" value="URACIL-DNA GLYCOSYLASE"/>
    <property type="match status" value="1"/>
</dbReference>
<dbReference type="Proteomes" id="UP000321204">
    <property type="component" value="Chromosome"/>
</dbReference>
<dbReference type="SMART" id="SM00986">
    <property type="entry name" value="UDG"/>
    <property type="match status" value="1"/>
</dbReference>
<dbReference type="Gene3D" id="3.40.470.10">
    <property type="entry name" value="Uracil-DNA glycosylase-like domain"/>
    <property type="match status" value="1"/>
</dbReference>
<dbReference type="CDD" id="cd10027">
    <property type="entry name" value="UDG-F1-like"/>
    <property type="match status" value="1"/>
</dbReference>
<dbReference type="KEGG" id="fgg:FSB75_05905"/>
<dbReference type="RefSeq" id="WP_146784187.1">
    <property type="nucleotide sequence ID" value="NZ_BAABIO010000002.1"/>
</dbReference>
<dbReference type="FunFam" id="3.40.470.10:FF:000001">
    <property type="entry name" value="Uracil-DNA glycosylase"/>
    <property type="match status" value="1"/>
</dbReference>
<keyword evidence="8 9" id="KW-0234">DNA repair</keyword>
<dbReference type="NCBIfam" id="NF003591">
    <property type="entry name" value="PRK05254.1-4"/>
    <property type="match status" value="1"/>
</dbReference>
<evidence type="ECO:0000256" key="7">
    <source>
        <dbReference type="ARBA" id="ARBA00022801"/>
    </source>
</evidence>
<comment type="similarity">
    <text evidence="3 9 11">Belongs to the uracil-DNA glycosylase (UDG) superfamily. UNG family.</text>
</comment>
<protein>
    <recommendedName>
        <fullName evidence="5 9">Uracil-DNA glycosylase</fullName>
        <shortName evidence="9">UDG</shortName>
        <ecNumber evidence="4 9">3.2.2.27</ecNumber>
    </recommendedName>
</protein>
<dbReference type="GO" id="GO:0005737">
    <property type="term" value="C:cytoplasm"/>
    <property type="evidence" value="ECO:0007669"/>
    <property type="project" value="UniProtKB-SubCell"/>
</dbReference>
<evidence type="ECO:0000256" key="4">
    <source>
        <dbReference type="ARBA" id="ARBA00012030"/>
    </source>
</evidence>
<dbReference type="SMART" id="SM00987">
    <property type="entry name" value="UreE_C"/>
    <property type="match status" value="1"/>
</dbReference>
<dbReference type="NCBIfam" id="NF003588">
    <property type="entry name" value="PRK05254.1-1"/>
    <property type="match status" value="1"/>
</dbReference>
<dbReference type="GO" id="GO:0004844">
    <property type="term" value="F:uracil DNA N-glycosylase activity"/>
    <property type="evidence" value="ECO:0007669"/>
    <property type="project" value="UniProtKB-UniRule"/>
</dbReference>
<comment type="subcellular location">
    <subcellularLocation>
        <location evidence="9">Cytoplasm</location>
    </subcellularLocation>
</comment>
<keyword evidence="9" id="KW-0963">Cytoplasm</keyword>
<dbReference type="Pfam" id="PF03167">
    <property type="entry name" value="UDG"/>
    <property type="match status" value="1"/>
</dbReference>
<accession>A0A5B8UGL4</accession>
<evidence type="ECO:0000256" key="5">
    <source>
        <dbReference type="ARBA" id="ARBA00018429"/>
    </source>
</evidence>
<dbReference type="EMBL" id="CP042433">
    <property type="protein sequence ID" value="QEC55456.1"/>
    <property type="molecule type" value="Genomic_DNA"/>
</dbReference>
<keyword evidence="14" id="KW-1185">Reference proteome</keyword>
<dbReference type="InterPro" id="IPR018085">
    <property type="entry name" value="Ura-DNA_Glyclase_AS"/>
</dbReference>
<evidence type="ECO:0000256" key="11">
    <source>
        <dbReference type="RuleBase" id="RU003780"/>
    </source>
</evidence>
<dbReference type="NCBIfam" id="NF003589">
    <property type="entry name" value="PRK05254.1-2"/>
    <property type="match status" value="1"/>
</dbReference>
<keyword evidence="6 9" id="KW-0227">DNA damage</keyword>
<proteinExistence type="inferred from homology"/>
<dbReference type="EC" id="3.2.2.27" evidence="4 9"/>
<dbReference type="PROSITE" id="PS00130">
    <property type="entry name" value="U_DNA_GLYCOSYLASE"/>
    <property type="match status" value="1"/>
</dbReference>
<evidence type="ECO:0000256" key="3">
    <source>
        <dbReference type="ARBA" id="ARBA00008184"/>
    </source>
</evidence>
<dbReference type="PANTHER" id="PTHR11264">
    <property type="entry name" value="URACIL-DNA GLYCOSYLASE"/>
    <property type="match status" value="1"/>
</dbReference>
<evidence type="ECO:0000256" key="9">
    <source>
        <dbReference type="HAMAP-Rule" id="MF_00148"/>
    </source>
</evidence>
<dbReference type="NCBIfam" id="TIGR00628">
    <property type="entry name" value="ung"/>
    <property type="match status" value="1"/>
</dbReference>
<dbReference type="GO" id="GO:0097510">
    <property type="term" value="P:base-excision repair, AP site formation via deaminated base removal"/>
    <property type="evidence" value="ECO:0007669"/>
    <property type="project" value="TreeGrafter"/>
</dbReference>
<dbReference type="InterPro" id="IPR036895">
    <property type="entry name" value="Uracil-DNA_glycosylase-like_sf"/>
</dbReference>
<organism evidence="13 14">
    <name type="scientific">Flavisolibacter ginsenosidimutans</name>
    <dbReference type="NCBI Taxonomy" id="661481"/>
    <lineage>
        <taxon>Bacteria</taxon>
        <taxon>Pseudomonadati</taxon>
        <taxon>Bacteroidota</taxon>
        <taxon>Chitinophagia</taxon>
        <taxon>Chitinophagales</taxon>
        <taxon>Chitinophagaceae</taxon>
        <taxon>Flavisolibacter</taxon>
    </lineage>
</organism>
<evidence type="ECO:0000256" key="10">
    <source>
        <dbReference type="PROSITE-ProRule" id="PRU10072"/>
    </source>
</evidence>
<comment type="catalytic activity">
    <reaction evidence="1 9 11">
        <text>Hydrolyzes single-stranded DNA or mismatched double-stranded DNA and polynucleotides, releasing free uracil.</text>
        <dbReference type="EC" id="3.2.2.27"/>
    </reaction>
</comment>
<keyword evidence="7 9" id="KW-0378">Hydrolase</keyword>
<name>A0A5B8UGL4_9BACT</name>
<evidence type="ECO:0000256" key="2">
    <source>
        <dbReference type="ARBA" id="ARBA00002631"/>
    </source>
</evidence>
<sequence>MNVRIEESWKEVLQEEFKKPYFKQITAHIKTEKEQGKTIYPPGPLIFNAFEQTPFDNVKVVLLGQDPYHGKGQAMGLSFSVPDGVPKPPSLVNIFKELHDDTGVPIPNTGNLTKWAQGGVMLLNAALTVRAGEPNSHAKIGWHQFTDTVIQKISELKENVVFLLWGKFAQDKTELINTKKHHVLKAAHPSPFAADKGFFGCRHFSKTNAYLVKHGIDPVDWAI</sequence>
<dbReference type="NCBIfam" id="NF003592">
    <property type="entry name" value="PRK05254.1-5"/>
    <property type="match status" value="1"/>
</dbReference>
<dbReference type="HAMAP" id="MF_00148">
    <property type="entry name" value="UDG"/>
    <property type="match status" value="1"/>
</dbReference>
<reference evidence="13 14" key="1">
    <citation type="journal article" date="2015" name="Int. J. Syst. Evol. Microbiol.">
        <title>Flavisolibacter ginsenosidimutans sp. nov., with ginsenoside-converting activity isolated from soil used for cultivating ginseng.</title>
        <authorList>
            <person name="Zhao Y."/>
            <person name="Liu Q."/>
            <person name="Kang M.S."/>
            <person name="Jin F."/>
            <person name="Yu H."/>
            <person name="Im W.T."/>
        </authorList>
    </citation>
    <scope>NUCLEOTIDE SEQUENCE [LARGE SCALE GENOMIC DNA]</scope>
    <source>
        <strain evidence="13 14">Gsoil 636</strain>
    </source>
</reference>
<dbReference type="AlphaFoldDB" id="A0A5B8UGL4"/>
<evidence type="ECO:0000259" key="12">
    <source>
        <dbReference type="SMART" id="SM00986"/>
    </source>
</evidence>
<gene>
    <name evidence="9" type="primary">ung</name>
    <name evidence="13" type="ORF">FSB75_05905</name>
</gene>
<feature type="domain" description="Uracil-DNA glycosylase-like" evidence="12">
    <location>
        <begin position="51"/>
        <end position="211"/>
    </location>
</feature>
<comment type="function">
    <text evidence="2 9 11">Excises uracil residues from the DNA which can arise as a result of misincorporation of dUMP residues by DNA polymerase or due to deamination of cytosine.</text>
</comment>
<feature type="active site" description="Proton acceptor" evidence="9 10">
    <location>
        <position position="66"/>
    </location>
</feature>
<dbReference type="OrthoDB" id="9804372at2"/>
<evidence type="ECO:0000313" key="14">
    <source>
        <dbReference type="Proteomes" id="UP000321204"/>
    </source>
</evidence>